<protein>
    <submittedName>
        <fullName evidence="2">Endo-alpha-1,4-polygalactosaminidase (GH114 family)</fullName>
    </submittedName>
</protein>
<proteinExistence type="predicted"/>
<evidence type="ECO:0000313" key="3">
    <source>
        <dbReference type="EMBL" id="QGR17443.1"/>
    </source>
</evidence>
<evidence type="ECO:0000259" key="1">
    <source>
        <dbReference type="Pfam" id="PF03537"/>
    </source>
</evidence>
<dbReference type="AlphaFoldDB" id="A0A650CI38"/>
<dbReference type="Proteomes" id="UP000582213">
    <property type="component" value="Unassembled WGS sequence"/>
</dbReference>
<gene>
    <name evidence="3" type="ORF">D1869_09735</name>
    <name evidence="2" type="ORF">HNQ62_001301</name>
</gene>
<dbReference type="PANTHER" id="PTHR35882">
    <property type="entry name" value="PELA"/>
    <property type="match status" value="1"/>
</dbReference>
<feature type="domain" description="Glycoside-hydrolase family GH114 TIM-barrel" evidence="1">
    <location>
        <begin position="59"/>
        <end position="270"/>
    </location>
</feature>
<evidence type="ECO:0000313" key="2">
    <source>
        <dbReference type="EMBL" id="MBB5253532.1"/>
    </source>
</evidence>
<dbReference type="KEGG" id="soh:D1869_09735"/>
<evidence type="ECO:0000313" key="4">
    <source>
        <dbReference type="Proteomes" id="UP000427373"/>
    </source>
</evidence>
<dbReference type="Proteomes" id="UP000427373">
    <property type="component" value="Chromosome"/>
</dbReference>
<dbReference type="PANTHER" id="PTHR35882:SF2">
    <property type="entry name" value="PELA"/>
    <property type="match status" value="1"/>
</dbReference>
<dbReference type="RefSeq" id="WP_156014928.1">
    <property type="nucleotide sequence ID" value="NZ_CP045484.1"/>
</dbReference>
<dbReference type="Pfam" id="PF03537">
    <property type="entry name" value="Glyco_hydro_114"/>
    <property type="match status" value="1"/>
</dbReference>
<dbReference type="InterPro" id="IPR017853">
    <property type="entry name" value="GH"/>
</dbReference>
<reference evidence="3 4" key="1">
    <citation type="submission" date="2019-10" db="EMBL/GenBank/DDBJ databases">
        <title>Genome Sequences from Six Type Strain Members of the Archaeal Family Sulfolobaceae: Acidianus ambivalens, Acidianus infernus, Metallosphaera prunae, Stygiolobus azoricus, Sulfolobus metallicus, and Sulfurisphaera ohwakuensis.</title>
        <authorList>
            <person name="Counts J.A."/>
            <person name="Kelly R.M."/>
        </authorList>
    </citation>
    <scope>NUCLEOTIDE SEQUENCE [LARGE SCALE GENOMIC DNA]</scope>
    <source>
        <strain evidence="3 4">TA-1</strain>
    </source>
</reference>
<evidence type="ECO:0000313" key="5">
    <source>
        <dbReference type="Proteomes" id="UP000582213"/>
    </source>
</evidence>
<dbReference type="OrthoDB" id="92107at2157"/>
<dbReference type="GeneID" id="42801526"/>
<name>A0A650CI38_SULOH</name>
<dbReference type="SUPFAM" id="SSF51445">
    <property type="entry name" value="(Trans)glycosidases"/>
    <property type="match status" value="1"/>
</dbReference>
<accession>A0A650CI38</accession>
<dbReference type="EMBL" id="JACHFY010000005">
    <property type="protein sequence ID" value="MBB5253532.1"/>
    <property type="molecule type" value="Genomic_DNA"/>
</dbReference>
<organism evidence="3 4">
    <name type="scientific">Sulfurisphaera ohwakuensis</name>
    <dbReference type="NCBI Taxonomy" id="69656"/>
    <lineage>
        <taxon>Archaea</taxon>
        <taxon>Thermoproteota</taxon>
        <taxon>Thermoprotei</taxon>
        <taxon>Sulfolobales</taxon>
        <taxon>Sulfolobaceae</taxon>
        <taxon>Sulfurisphaera</taxon>
    </lineage>
</organism>
<sequence length="281" mass="31653">MNKLISLLLLTLFLVSIISAYIYLKVSNETKPTQSVKVIEPKFTVYYGCINSTIIQVLNNFSWVIIDPTQVNSSQLNQIKAVKIAYIDLGELANMSLGNLTPHTNVTIGYDQLWDQYIVNISSPSWQKYIESQVTTVISMGFQGVMFDDVDVVEQYPFVTQGIISIINWTRSHYPNIIIGINRGFSLIENISKMINFVLFEDYGTQVISPGQISFSNSSFVIQETKLLKSYNLTVLALGYANYPGDIYWNTVKSLAASEGVSSFVGNWNLSVIWLQNLSDY</sequence>
<dbReference type="InterPro" id="IPR013785">
    <property type="entry name" value="Aldolase_TIM"/>
</dbReference>
<dbReference type="InterPro" id="IPR004352">
    <property type="entry name" value="GH114_TIM-barrel"/>
</dbReference>
<reference evidence="2 5" key="2">
    <citation type="submission" date="2020-08" db="EMBL/GenBank/DDBJ databases">
        <title>Genomic Encyclopedia of Type Strains, Phase IV (KMG-IV): sequencing the most valuable type-strain genomes for metagenomic binning, comparative biology and taxonomic classification.</title>
        <authorList>
            <person name="Goeker M."/>
        </authorList>
    </citation>
    <scope>NUCLEOTIDE SEQUENCE [LARGE SCALE GENOMIC DNA]</scope>
    <source>
        <strain evidence="2 5">DSM 12421</strain>
    </source>
</reference>
<dbReference type="Gene3D" id="3.20.20.70">
    <property type="entry name" value="Aldolase class I"/>
    <property type="match status" value="1"/>
</dbReference>
<dbReference type="EMBL" id="CP045484">
    <property type="protein sequence ID" value="QGR17443.1"/>
    <property type="molecule type" value="Genomic_DNA"/>
</dbReference>
<keyword evidence="4" id="KW-1185">Reference proteome</keyword>